<dbReference type="PANTHER" id="PTHR43362:SF1">
    <property type="entry name" value="MANNITOL DEHYDROGENASE 2-RELATED"/>
    <property type="match status" value="1"/>
</dbReference>
<sequence length="481" mass="50442">MVSALLSCSTVDRIPAELRPLADPAELRPRIVHFGLGAFHRAHQAVYTEAAAARTGQPWGIVAVGPRSAAPVEAARAQDCLFSVTDRVPGAGRTRVVGSVLDALRMREDAARIDELIASPQITTITLTVTEKGYTRDPATGLLDTADPDVAADLAATAVSDPAPMRTVAGRLTASLAARFRRCGAPVNVVSCDNAAGNGAALAAVVRGFAEASAWPDRDALLDWLAASAAFPATVVDRIVPASTGADRAAAEKALGVRDETAVAGEPFRQWVLEDRFAADRPAWETDGALVVPDAAPYQLMKLRLLNGSHSLLAYLGLAAGCGTVAEAVAADWGERAVRRFTGEVTASLPGGLDVAGYVEDLITRFANPAIAHRLRQIGSDGSLKILQRWLGPLRERGVTPMLVLALAAWVNATRPGENGGQVFGTADPAAVALARCWQHPDKVVTRLLMTIGAADLAEDRDLVSSIQAHLPALAAGRVEL</sequence>
<dbReference type="InterPro" id="IPR036291">
    <property type="entry name" value="NAD(P)-bd_dom_sf"/>
</dbReference>
<dbReference type="InterPro" id="IPR013328">
    <property type="entry name" value="6PGD_dom2"/>
</dbReference>
<dbReference type="InterPro" id="IPR013118">
    <property type="entry name" value="Mannitol_DH_C"/>
</dbReference>
<protein>
    <submittedName>
        <fullName evidence="5">Mannitol dehydrogenase family protein</fullName>
    </submittedName>
</protein>
<dbReference type="InterPro" id="IPR050988">
    <property type="entry name" value="Mannitol_DH/Oxidoreductase"/>
</dbReference>
<evidence type="ECO:0000256" key="2">
    <source>
        <dbReference type="ARBA" id="ARBA00048615"/>
    </source>
</evidence>
<gene>
    <name evidence="5" type="ORF">HFP15_16600</name>
</gene>
<dbReference type="Proteomes" id="UP000715441">
    <property type="component" value="Unassembled WGS sequence"/>
</dbReference>
<dbReference type="EMBL" id="JAAXLS010000009">
    <property type="protein sequence ID" value="NKQ54502.1"/>
    <property type="molecule type" value="Genomic_DNA"/>
</dbReference>
<evidence type="ECO:0000259" key="4">
    <source>
        <dbReference type="Pfam" id="PF08125"/>
    </source>
</evidence>
<dbReference type="Pfam" id="PF08125">
    <property type="entry name" value="Mannitol_dh_C"/>
    <property type="match status" value="1"/>
</dbReference>
<dbReference type="Pfam" id="PF01232">
    <property type="entry name" value="Mannitol_dh"/>
    <property type="match status" value="1"/>
</dbReference>
<dbReference type="PRINTS" id="PR00084">
    <property type="entry name" value="MTLDHDRGNASE"/>
</dbReference>
<dbReference type="InterPro" id="IPR000669">
    <property type="entry name" value="Mannitol_DH"/>
</dbReference>
<proteinExistence type="predicted"/>
<organism evidence="5 6">
    <name type="scientific">Amycolatopsis acididurans</name>
    <dbReference type="NCBI Taxonomy" id="2724524"/>
    <lineage>
        <taxon>Bacteria</taxon>
        <taxon>Bacillati</taxon>
        <taxon>Actinomycetota</taxon>
        <taxon>Actinomycetes</taxon>
        <taxon>Pseudonocardiales</taxon>
        <taxon>Pseudonocardiaceae</taxon>
        <taxon>Amycolatopsis</taxon>
    </lineage>
</organism>
<name>A0ABX1J878_9PSEU</name>
<dbReference type="SUPFAM" id="SSF48179">
    <property type="entry name" value="6-phosphogluconate dehydrogenase C-terminal domain-like"/>
    <property type="match status" value="1"/>
</dbReference>
<comment type="catalytic activity">
    <reaction evidence="2">
        <text>D-mannitol 1-phosphate + NAD(+) = beta-D-fructose 6-phosphate + NADH + H(+)</text>
        <dbReference type="Rhea" id="RHEA:19661"/>
        <dbReference type="ChEBI" id="CHEBI:15378"/>
        <dbReference type="ChEBI" id="CHEBI:57540"/>
        <dbReference type="ChEBI" id="CHEBI:57634"/>
        <dbReference type="ChEBI" id="CHEBI:57945"/>
        <dbReference type="ChEBI" id="CHEBI:61381"/>
        <dbReference type="EC" id="1.1.1.17"/>
    </reaction>
</comment>
<evidence type="ECO:0000256" key="1">
    <source>
        <dbReference type="ARBA" id="ARBA00023002"/>
    </source>
</evidence>
<dbReference type="Gene3D" id="3.40.50.720">
    <property type="entry name" value="NAD(P)-binding Rossmann-like Domain"/>
    <property type="match status" value="1"/>
</dbReference>
<feature type="domain" description="Mannitol dehydrogenase C-terminal" evidence="4">
    <location>
        <begin position="296"/>
        <end position="473"/>
    </location>
</feature>
<keyword evidence="1" id="KW-0560">Oxidoreductase</keyword>
<feature type="domain" description="Mannitol dehydrogenase N-terminal" evidence="3">
    <location>
        <begin position="30"/>
        <end position="285"/>
    </location>
</feature>
<accession>A0ABX1J878</accession>
<evidence type="ECO:0000259" key="3">
    <source>
        <dbReference type="Pfam" id="PF01232"/>
    </source>
</evidence>
<dbReference type="InterPro" id="IPR008927">
    <property type="entry name" value="6-PGluconate_DH-like_C_sf"/>
</dbReference>
<dbReference type="Gene3D" id="1.10.1040.10">
    <property type="entry name" value="N-(1-d-carboxylethyl)-l-norvaline Dehydrogenase, domain 2"/>
    <property type="match status" value="1"/>
</dbReference>
<keyword evidence="6" id="KW-1185">Reference proteome</keyword>
<reference evidence="5 6" key="1">
    <citation type="submission" date="2020-04" db="EMBL/GenBank/DDBJ databases">
        <title>Novel species.</title>
        <authorList>
            <person name="Teo W.F.A."/>
            <person name="Lipun K."/>
            <person name="Srisuk N."/>
            <person name="Duangmal K."/>
        </authorList>
    </citation>
    <scope>NUCLEOTIDE SEQUENCE [LARGE SCALE GENOMIC DNA]</scope>
    <source>
        <strain evidence="5 6">K13G38</strain>
    </source>
</reference>
<dbReference type="SUPFAM" id="SSF51735">
    <property type="entry name" value="NAD(P)-binding Rossmann-fold domains"/>
    <property type="match status" value="1"/>
</dbReference>
<evidence type="ECO:0000313" key="5">
    <source>
        <dbReference type="EMBL" id="NKQ54502.1"/>
    </source>
</evidence>
<comment type="caution">
    <text evidence="5">The sequence shown here is derived from an EMBL/GenBank/DDBJ whole genome shotgun (WGS) entry which is preliminary data.</text>
</comment>
<evidence type="ECO:0000313" key="6">
    <source>
        <dbReference type="Proteomes" id="UP000715441"/>
    </source>
</evidence>
<dbReference type="PANTHER" id="PTHR43362">
    <property type="entry name" value="MANNITOL DEHYDROGENASE DSF1-RELATED"/>
    <property type="match status" value="1"/>
</dbReference>
<dbReference type="InterPro" id="IPR013131">
    <property type="entry name" value="Mannitol_DH_N"/>
</dbReference>